<evidence type="ECO:0000313" key="1">
    <source>
        <dbReference type="EMBL" id="QDV19488.1"/>
    </source>
</evidence>
<organism evidence="1 2">
    <name type="scientific">Gimesia panareensis</name>
    <dbReference type="NCBI Taxonomy" id="2527978"/>
    <lineage>
        <taxon>Bacteria</taxon>
        <taxon>Pseudomonadati</taxon>
        <taxon>Planctomycetota</taxon>
        <taxon>Planctomycetia</taxon>
        <taxon>Planctomycetales</taxon>
        <taxon>Planctomycetaceae</taxon>
        <taxon>Gimesia</taxon>
    </lineage>
</organism>
<protein>
    <submittedName>
        <fullName evidence="1">Uncharacterized protein</fullName>
    </submittedName>
</protein>
<proteinExistence type="predicted"/>
<sequence length="131" mass="15031">MPLEPINDREYVNEVLTVVESGYTPIPAGMYKTKFDGLEKTTTSNGPAYRWWFTVEDGEYAGRSVNEYSDRIPSTLNKCGRFFVALAKKPLEKDVQHNPNDYIGKRYMIIVEPRPKNPKDTMIASFTMLDN</sequence>
<evidence type="ECO:0000313" key="2">
    <source>
        <dbReference type="Proteomes" id="UP000320839"/>
    </source>
</evidence>
<gene>
    <name evidence="1" type="ORF">Pan153_41540</name>
</gene>
<dbReference type="RefSeq" id="WP_145457486.1">
    <property type="nucleotide sequence ID" value="NZ_CP036317.1"/>
</dbReference>
<dbReference type="EMBL" id="CP036317">
    <property type="protein sequence ID" value="QDV19488.1"/>
    <property type="molecule type" value="Genomic_DNA"/>
</dbReference>
<dbReference type="AlphaFoldDB" id="A0A518FT16"/>
<accession>A0A518FT16</accession>
<reference evidence="1 2" key="1">
    <citation type="submission" date="2019-02" db="EMBL/GenBank/DDBJ databases">
        <title>Deep-cultivation of Planctomycetes and their phenomic and genomic characterization uncovers novel biology.</title>
        <authorList>
            <person name="Wiegand S."/>
            <person name="Jogler M."/>
            <person name="Boedeker C."/>
            <person name="Pinto D."/>
            <person name="Vollmers J."/>
            <person name="Rivas-Marin E."/>
            <person name="Kohn T."/>
            <person name="Peeters S.H."/>
            <person name="Heuer A."/>
            <person name="Rast P."/>
            <person name="Oberbeckmann S."/>
            <person name="Bunk B."/>
            <person name="Jeske O."/>
            <person name="Meyerdierks A."/>
            <person name="Storesund J.E."/>
            <person name="Kallscheuer N."/>
            <person name="Luecker S."/>
            <person name="Lage O.M."/>
            <person name="Pohl T."/>
            <person name="Merkel B.J."/>
            <person name="Hornburger P."/>
            <person name="Mueller R.-W."/>
            <person name="Bruemmer F."/>
            <person name="Labrenz M."/>
            <person name="Spormann A.M."/>
            <person name="Op den Camp H."/>
            <person name="Overmann J."/>
            <person name="Amann R."/>
            <person name="Jetten M.S.M."/>
            <person name="Mascher T."/>
            <person name="Medema M.H."/>
            <person name="Devos D.P."/>
            <person name="Kaster A.-K."/>
            <person name="Ovreas L."/>
            <person name="Rohde M."/>
            <person name="Galperin M.Y."/>
            <person name="Jogler C."/>
        </authorList>
    </citation>
    <scope>NUCLEOTIDE SEQUENCE [LARGE SCALE GENOMIC DNA]</scope>
    <source>
        <strain evidence="1 2">Pan153</strain>
    </source>
</reference>
<dbReference type="Proteomes" id="UP000320839">
    <property type="component" value="Chromosome"/>
</dbReference>
<name>A0A518FT16_9PLAN</name>